<sequence length="414" mass="47005">MKRLMNFLRGMADLRVTGLFPERLINLCAQNGVEFWGVEWLDEHTLRLTVRRRHLRQLRELAQRVGCDVSQEGSRGLPDFLIRFRTRYAFLTGLALSLCAVAFLSQFILTVEVKGNERVPTAVILSQLRQLGVRPGVYGPGLDRQQLAQETLREMEELSWVGINLHGTRLEVIVREAVASPERIDEEGYFDIVAEADGIVTHIEPEQGDAAVQEGDTVLAGEVLISGTVTMEPPKYSDLPTRYYQTHARGRVWARTWRTLTAQIPLEANTKVYTGEDRKVWSLKFLDRRIEIFGNSSISWPFYDKITTVRQLTLPGERALPISLIQESYRAYELESRELDREAAQRLLEEQLKDRLERLIGEDGQIDSIRFSAKVEDGQLKVTAQAECQEEIGKEVPGSAPPEEHGESEEQASS</sequence>
<evidence type="ECO:0000313" key="3">
    <source>
        <dbReference type="EMBL" id="MBC5723499.1"/>
    </source>
</evidence>
<feature type="region of interest" description="Disordered" evidence="1">
    <location>
        <begin position="390"/>
        <end position="414"/>
    </location>
</feature>
<dbReference type="Pfam" id="PF06898">
    <property type="entry name" value="YqfD"/>
    <property type="match status" value="1"/>
</dbReference>
<feature type="transmembrane region" description="Helical" evidence="2">
    <location>
        <begin position="88"/>
        <end position="109"/>
    </location>
</feature>
<dbReference type="Proteomes" id="UP000628736">
    <property type="component" value="Unassembled WGS sequence"/>
</dbReference>
<comment type="caution">
    <text evidence="3">The sequence shown here is derived from an EMBL/GenBank/DDBJ whole genome shotgun (WGS) entry which is preliminary data.</text>
</comment>
<evidence type="ECO:0000256" key="2">
    <source>
        <dbReference type="SAM" id="Phobius"/>
    </source>
</evidence>
<keyword evidence="2" id="KW-0472">Membrane</keyword>
<gene>
    <name evidence="3" type="ORF">H8S11_11835</name>
</gene>
<organism evidence="3 4">
    <name type="scientific">Flintibacter hominis</name>
    <dbReference type="NCBI Taxonomy" id="2763048"/>
    <lineage>
        <taxon>Bacteria</taxon>
        <taxon>Bacillati</taxon>
        <taxon>Bacillota</taxon>
        <taxon>Clostridia</taxon>
        <taxon>Eubacteriales</taxon>
        <taxon>Flintibacter</taxon>
    </lineage>
</organism>
<dbReference type="RefSeq" id="WP_186853265.1">
    <property type="nucleotide sequence ID" value="NZ_JACOPO010000009.1"/>
</dbReference>
<keyword evidence="4" id="KW-1185">Reference proteome</keyword>
<dbReference type="PIRSF" id="PIRSF029895">
    <property type="entry name" value="SpoIV"/>
    <property type="match status" value="1"/>
</dbReference>
<reference evidence="3" key="1">
    <citation type="submission" date="2020-08" db="EMBL/GenBank/DDBJ databases">
        <title>Genome public.</title>
        <authorList>
            <person name="Liu C."/>
            <person name="Sun Q."/>
        </authorList>
    </citation>
    <scope>NUCLEOTIDE SEQUENCE</scope>
    <source>
        <strain evidence="3">NSJ-23</strain>
    </source>
</reference>
<accession>A0A8J6J3A2</accession>
<keyword evidence="2" id="KW-0812">Transmembrane</keyword>
<dbReference type="InterPro" id="IPR010690">
    <property type="entry name" value="YqfD"/>
</dbReference>
<evidence type="ECO:0000313" key="4">
    <source>
        <dbReference type="Proteomes" id="UP000628736"/>
    </source>
</evidence>
<dbReference type="AlphaFoldDB" id="A0A8J6J3A2"/>
<proteinExistence type="predicted"/>
<dbReference type="EMBL" id="JACOPO010000009">
    <property type="protein sequence ID" value="MBC5723499.1"/>
    <property type="molecule type" value="Genomic_DNA"/>
</dbReference>
<keyword evidence="2" id="KW-1133">Transmembrane helix</keyword>
<evidence type="ECO:0000256" key="1">
    <source>
        <dbReference type="SAM" id="MobiDB-lite"/>
    </source>
</evidence>
<protein>
    <submittedName>
        <fullName evidence="3">Sporulation protein YqfD</fullName>
    </submittedName>
</protein>
<name>A0A8J6J3A2_9FIRM</name>